<accession>A0AAV7NJF0</accession>
<protein>
    <submittedName>
        <fullName evidence="1">Uncharacterized protein</fullName>
    </submittedName>
</protein>
<evidence type="ECO:0000313" key="2">
    <source>
        <dbReference type="Proteomes" id="UP001066276"/>
    </source>
</evidence>
<reference evidence="1" key="1">
    <citation type="journal article" date="2022" name="bioRxiv">
        <title>Sequencing and chromosome-scale assembly of the giantPleurodeles waltlgenome.</title>
        <authorList>
            <person name="Brown T."/>
            <person name="Elewa A."/>
            <person name="Iarovenko S."/>
            <person name="Subramanian E."/>
            <person name="Araus A.J."/>
            <person name="Petzold A."/>
            <person name="Susuki M."/>
            <person name="Suzuki K.-i.T."/>
            <person name="Hayashi T."/>
            <person name="Toyoda A."/>
            <person name="Oliveira C."/>
            <person name="Osipova E."/>
            <person name="Leigh N.D."/>
            <person name="Simon A."/>
            <person name="Yun M.H."/>
        </authorList>
    </citation>
    <scope>NUCLEOTIDE SEQUENCE</scope>
    <source>
        <strain evidence="1">20211129_DDA</strain>
        <tissue evidence="1">Liver</tissue>
    </source>
</reference>
<name>A0AAV7NJF0_PLEWA</name>
<comment type="caution">
    <text evidence="1">The sequence shown here is derived from an EMBL/GenBank/DDBJ whole genome shotgun (WGS) entry which is preliminary data.</text>
</comment>
<sequence>MWESEDITQEGGLTSPTSLKGLSQTLEKLYANEIRNWWESTLLQCYLDGDRIPRGLAIYAVPSYENPDPMLLQEWAEHTTSSSKGMLQILNKYAINIRAKLLEEIKKIEDLIAQDTEIAAVETLR</sequence>
<dbReference type="EMBL" id="JANPWB010000012">
    <property type="protein sequence ID" value="KAJ1116121.1"/>
    <property type="molecule type" value="Genomic_DNA"/>
</dbReference>
<dbReference type="AlphaFoldDB" id="A0AAV7NJF0"/>
<keyword evidence="2" id="KW-1185">Reference proteome</keyword>
<proteinExistence type="predicted"/>
<organism evidence="1 2">
    <name type="scientific">Pleurodeles waltl</name>
    <name type="common">Iberian ribbed newt</name>
    <dbReference type="NCBI Taxonomy" id="8319"/>
    <lineage>
        <taxon>Eukaryota</taxon>
        <taxon>Metazoa</taxon>
        <taxon>Chordata</taxon>
        <taxon>Craniata</taxon>
        <taxon>Vertebrata</taxon>
        <taxon>Euteleostomi</taxon>
        <taxon>Amphibia</taxon>
        <taxon>Batrachia</taxon>
        <taxon>Caudata</taxon>
        <taxon>Salamandroidea</taxon>
        <taxon>Salamandridae</taxon>
        <taxon>Pleurodelinae</taxon>
        <taxon>Pleurodeles</taxon>
    </lineage>
</organism>
<evidence type="ECO:0000313" key="1">
    <source>
        <dbReference type="EMBL" id="KAJ1116121.1"/>
    </source>
</evidence>
<dbReference type="Proteomes" id="UP001066276">
    <property type="component" value="Chromosome 8"/>
</dbReference>
<gene>
    <name evidence="1" type="ORF">NDU88_004340</name>
</gene>